<dbReference type="GO" id="GO:0032298">
    <property type="term" value="P:positive regulation of DNA-templated DNA replication initiation"/>
    <property type="evidence" value="ECO:0007669"/>
    <property type="project" value="TreeGrafter"/>
</dbReference>
<evidence type="ECO:0000313" key="1">
    <source>
        <dbReference type="EMBL" id="KHJ54236.1"/>
    </source>
</evidence>
<organism evidence="1 2">
    <name type="scientific">Aureimonas altamirensis</name>
    <dbReference type="NCBI Taxonomy" id="370622"/>
    <lineage>
        <taxon>Bacteria</taxon>
        <taxon>Pseudomonadati</taxon>
        <taxon>Pseudomonadota</taxon>
        <taxon>Alphaproteobacteria</taxon>
        <taxon>Hyphomicrobiales</taxon>
        <taxon>Aurantimonadaceae</taxon>
        <taxon>Aureimonas</taxon>
    </lineage>
</organism>
<proteinExistence type="predicted"/>
<dbReference type="PANTHER" id="PTHR38767:SF1">
    <property type="entry name" value="DNA POLYMERASE III SUBUNIT CHI"/>
    <property type="match status" value="1"/>
</dbReference>
<dbReference type="EMBL" id="JRFJ01000003">
    <property type="protein sequence ID" value="KHJ54236.1"/>
    <property type="molecule type" value="Genomic_DNA"/>
</dbReference>
<sequence length="150" mass="17353">MAEVLFYHMTESRLEEALPDLLEKCLARGWRVVVQTATEERRDALDQHLWVYRDDSFLPHGSDAEGVAGLQPILLTCDAEQRANDPHVRFLVEGAVPTSLEPYVRGVYLFDGYDPDQLATARERWKVEKAADHVVTYWQQTPERRWVKKA</sequence>
<dbReference type="STRING" id="370622.LA66_12285"/>
<dbReference type="GO" id="GO:0003887">
    <property type="term" value="F:DNA-directed DNA polymerase activity"/>
    <property type="evidence" value="ECO:0007669"/>
    <property type="project" value="InterPro"/>
</dbReference>
<dbReference type="InterPro" id="IPR007459">
    <property type="entry name" value="DNA_pol3_chi"/>
</dbReference>
<dbReference type="GO" id="GO:0003677">
    <property type="term" value="F:DNA binding"/>
    <property type="evidence" value="ECO:0007669"/>
    <property type="project" value="InterPro"/>
</dbReference>
<name>A0A0B1Q4C6_9HYPH</name>
<dbReference type="RefSeq" id="WP_039193474.1">
    <property type="nucleotide sequence ID" value="NZ_JRFJ01000003.1"/>
</dbReference>
<comment type="caution">
    <text evidence="1">The sequence shown here is derived from an EMBL/GenBank/DDBJ whole genome shotgun (WGS) entry which is preliminary data.</text>
</comment>
<dbReference type="Proteomes" id="UP000030826">
    <property type="component" value="Unassembled WGS sequence"/>
</dbReference>
<gene>
    <name evidence="1" type="ORF">LA66_12285</name>
</gene>
<dbReference type="AlphaFoldDB" id="A0A0B1Q4C6"/>
<dbReference type="OrthoDB" id="9795973at2"/>
<dbReference type="NCBIfam" id="NF004347">
    <property type="entry name" value="PRK05728.1-4"/>
    <property type="match status" value="1"/>
</dbReference>
<dbReference type="InterPro" id="IPR036768">
    <property type="entry name" value="PolIII_chi_sf"/>
</dbReference>
<protein>
    <submittedName>
        <fullName evidence="1">DNA polymerase III subunit chi</fullName>
    </submittedName>
</protein>
<dbReference type="GO" id="GO:0006260">
    <property type="term" value="P:DNA replication"/>
    <property type="evidence" value="ECO:0007669"/>
    <property type="project" value="InterPro"/>
</dbReference>
<dbReference type="SUPFAM" id="SSF102400">
    <property type="entry name" value="DNA polymerase III chi subunit"/>
    <property type="match status" value="1"/>
</dbReference>
<dbReference type="Pfam" id="PF04364">
    <property type="entry name" value="DNA_pol3_chi"/>
    <property type="match status" value="1"/>
</dbReference>
<evidence type="ECO:0000313" key="2">
    <source>
        <dbReference type="Proteomes" id="UP000030826"/>
    </source>
</evidence>
<accession>A0A0B1Q4C6</accession>
<dbReference type="PANTHER" id="PTHR38767">
    <property type="entry name" value="DNA POLYMERASE III SUBUNIT CHI"/>
    <property type="match status" value="1"/>
</dbReference>
<dbReference type="Gene3D" id="3.40.50.10110">
    <property type="entry name" value="DNA polymerase III subunit chi"/>
    <property type="match status" value="1"/>
</dbReference>
<reference evidence="1 2" key="1">
    <citation type="submission" date="2014-09" db="EMBL/GenBank/DDBJ databases">
        <title>Isolation and characterization of Aurantimonas altamirensis ON-56566 from clinical sample following a dog bite.</title>
        <authorList>
            <person name="Eshaghi A."/>
            <person name="Li A."/>
            <person name="Shahinas D."/>
            <person name="Bahn P."/>
            <person name="Kus J.V."/>
            <person name="Patel S.N."/>
        </authorList>
    </citation>
    <scope>NUCLEOTIDE SEQUENCE [LARGE SCALE GENOMIC DNA]</scope>
    <source>
        <strain evidence="1 2">ON-56566</strain>
    </source>
</reference>